<feature type="region of interest" description="Disordered" evidence="1">
    <location>
        <begin position="1"/>
        <end position="53"/>
    </location>
</feature>
<sequence>MASSSSEAAASSSRQGQESRTFFIDAEAEEDDNEVDDGVSASERARQDAESVALRKQGELSLMDLVVQRWEPKALAQVERAQEREKVPEKRRKSRVKRPQKQVSELTELSRNVKTCKGVVYFTVPVIPGETELAFETRIYEIQERICKKADKEMLDELTAPILARRAAAAAASATSTSAATPAASTSAPAPASVHPSPSTAPSPPAQPFGAPTPEPAPSPAPSPPAPKAPSPRARSPPAVDDMAFGAPTPDAGSPIVSRSPSPDYRNDPFNLSSLPKIQLEDLPPVQTSIVAPVSLRLGLANSIADLVNYADEDLPQEETLQRSELVHSEPMDVDPAPLSLKLHCLTQGWRIAARFLNGEINSLPLAEMELKKVFHDEYPTEILQMCQRINDLDPEELANQMQDLGSMIKSRIEVCALAGEASGLVADVRMTGDRLEEKDDGASASVADVRMAGDGLDEEEDEDWSEEEYEEEDGIPRTQEQKDLCQWVSRHYNGTTGPPGFHIYFVRCMRGWEEEAFVKIRDKLQAGLIHRSILRGVFRSCYPGGIYIQVQSMLPRHTYLAAFLLSIPGLIYSNTPKTVFAGSQAFSRQNQKKKRSPTPTWQRVDLRMPIHRLVEDVRFDTDSLQVELRLGEDKPVSAREYVFQPGTHAIPRSGRYRGDNGIVIEDDFQLIDRSKEVLMVFVPRIRYPGYSGTRRRPPKGPLPIDFSSPPSQGWKKFDYHHQAHFHCIERHCNDAQNCKHQENVRKRCVLFGSVLRGGLALVRVKLSDLDLAVTISDSDRAMFNEIDPDMLSDSRVPPLRSWSFLVGESVRFIRSTLEVALPWGQRCANLQGIMEGADGIITEVHNLVCVVDFKQPALGLRSVPYHNLVKAGFTVGQTVKLADGVSDMKELKRVEIAEGLSRAMEETLHLGGREGLIANIYMHPLNGNSIDVWLQELNIVIALHPNSVINFTDNTTFTFNPFSGGSPRVVFDEFSSDLHTEIREPAPFDFRPQLAPMGMANARNPDALWFQSDRTLKDLQLTHPALVGRVPVDVIDVRGCILDQSSDSPLDKPKKLFGGANECVHPDEFFGQLDGVRRPGRIPWYGVRVYITETPLAQEMSDRYGWITGYVEDVAPEGNSTYSVLIRWSLVGIENLFDWCPYESVRRCDNQCQLHQYTPYTGKGPWCGLDVQCVAGNHKEKRGRILSARSALQGQHDNVSGLSIEVEFEYGYIHNQTIVAWIDFDHLRRADNMRFIHDGHSRNTGDRSFFQFKVGYTPTYSTSELIAFNRPKPLIVPQLTPGEGSDQPALSPYLRPDKNAHPIPVPGDFWLLDRRLWEALGQRELYVASASNNLDECISLERLGNGRVVLRAHKQRRGGSKKSTDFNPVDLTTLSKTPLAHQIKDIETANGLYLICQGEHTGKLARRIRVIKSPGERATWWLQIVSCTWTGRSLAHSEAIVADEIVRTKPDIFVVVHEIDATKKNANEMMCAIRERNTGFTNGYRMENGVAVKRRA</sequence>
<feature type="compositionally biased region" description="Basic residues" evidence="1">
    <location>
        <begin position="89"/>
        <end position="100"/>
    </location>
</feature>
<feature type="compositionally biased region" description="Pro residues" evidence="1">
    <location>
        <begin position="199"/>
        <end position="230"/>
    </location>
</feature>
<reference evidence="2" key="1">
    <citation type="journal article" date="2019" name="Environ. Microbiol.">
        <title>Fungal ecological strategies reflected in gene transcription - a case study of two litter decomposers.</title>
        <authorList>
            <person name="Barbi F."/>
            <person name="Kohler A."/>
            <person name="Barry K."/>
            <person name="Baskaran P."/>
            <person name="Daum C."/>
            <person name="Fauchery L."/>
            <person name="Ihrmark K."/>
            <person name="Kuo A."/>
            <person name="LaButti K."/>
            <person name="Lipzen A."/>
            <person name="Morin E."/>
            <person name="Grigoriev I.V."/>
            <person name="Henrissat B."/>
            <person name="Lindahl B."/>
            <person name="Martin F."/>
        </authorList>
    </citation>
    <scope>NUCLEOTIDE SEQUENCE</scope>
    <source>
        <strain evidence="2">JB14</strain>
    </source>
</reference>
<evidence type="ECO:0000256" key="1">
    <source>
        <dbReference type="SAM" id="MobiDB-lite"/>
    </source>
</evidence>
<organism evidence="2 3">
    <name type="scientific">Gymnopus androsaceus JB14</name>
    <dbReference type="NCBI Taxonomy" id="1447944"/>
    <lineage>
        <taxon>Eukaryota</taxon>
        <taxon>Fungi</taxon>
        <taxon>Dikarya</taxon>
        <taxon>Basidiomycota</taxon>
        <taxon>Agaricomycotina</taxon>
        <taxon>Agaricomycetes</taxon>
        <taxon>Agaricomycetidae</taxon>
        <taxon>Agaricales</taxon>
        <taxon>Marasmiineae</taxon>
        <taxon>Omphalotaceae</taxon>
        <taxon>Gymnopus</taxon>
    </lineage>
</organism>
<feature type="compositionally biased region" description="Acidic residues" evidence="1">
    <location>
        <begin position="456"/>
        <end position="474"/>
    </location>
</feature>
<feature type="region of interest" description="Disordered" evidence="1">
    <location>
        <begin position="79"/>
        <end position="103"/>
    </location>
</feature>
<dbReference type="EMBL" id="ML769458">
    <property type="protein sequence ID" value="KAE9400326.1"/>
    <property type="molecule type" value="Genomic_DNA"/>
</dbReference>
<accession>A0A6A4HQG6</accession>
<evidence type="ECO:0000313" key="3">
    <source>
        <dbReference type="Proteomes" id="UP000799118"/>
    </source>
</evidence>
<dbReference type="Proteomes" id="UP000799118">
    <property type="component" value="Unassembled WGS sequence"/>
</dbReference>
<protein>
    <submittedName>
        <fullName evidence="2">Uncharacterized protein</fullName>
    </submittedName>
</protein>
<feature type="compositionally biased region" description="Low complexity" evidence="1">
    <location>
        <begin position="179"/>
        <end position="198"/>
    </location>
</feature>
<feature type="region of interest" description="Disordered" evidence="1">
    <location>
        <begin position="179"/>
        <end position="265"/>
    </location>
</feature>
<name>A0A6A4HQG6_9AGAR</name>
<feature type="region of interest" description="Disordered" evidence="1">
    <location>
        <begin position="453"/>
        <end position="477"/>
    </location>
</feature>
<proteinExistence type="predicted"/>
<keyword evidence="3" id="KW-1185">Reference proteome</keyword>
<evidence type="ECO:0000313" key="2">
    <source>
        <dbReference type="EMBL" id="KAE9400326.1"/>
    </source>
</evidence>
<gene>
    <name evidence="2" type="ORF">BT96DRAFT_938802</name>
</gene>
<dbReference type="OrthoDB" id="3065408at2759"/>
<feature type="compositionally biased region" description="Acidic residues" evidence="1">
    <location>
        <begin position="26"/>
        <end position="37"/>
    </location>
</feature>
<feature type="compositionally biased region" description="Low complexity" evidence="1">
    <location>
        <begin position="1"/>
        <end position="13"/>
    </location>
</feature>